<keyword evidence="10" id="KW-1185">Reference proteome</keyword>
<dbReference type="Pfam" id="PF07992">
    <property type="entry name" value="Pyr_redox_2"/>
    <property type="match status" value="1"/>
</dbReference>
<evidence type="ECO:0000256" key="7">
    <source>
        <dbReference type="ARBA" id="ARBA00023033"/>
    </source>
</evidence>
<dbReference type="InterPro" id="IPR023753">
    <property type="entry name" value="FAD/NAD-binding_dom"/>
</dbReference>
<dbReference type="PRINTS" id="PR00411">
    <property type="entry name" value="PNDRDTASEI"/>
</dbReference>
<evidence type="ECO:0000256" key="6">
    <source>
        <dbReference type="ARBA" id="ARBA00023002"/>
    </source>
</evidence>
<proteinExistence type="inferred from homology"/>
<dbReference type="RefSeq" id="XP_016618368.1">
    <property type="nucleotide sequence ID" value="XM_016765399.1"/>
</dbReference>
<evidence type="ECO:0000313" key="10">
    <source>
        <dbReference type="Proteomes" id="UP000053789"/>
    </source>
</evidence>
<dbReference type="Gene3D" id="3.40.50.720">
    <property type="entry name" value="NAD(P)-binding Rossmann-like Domain"/>
    <property type="match status" value="1"/>
</dbReference>
<name>A0A0D2I480_CLAB1</name>
<dbReference type="EMBL" id="KN846990">
    <property type="protein sequence ID" value="KIW91699.1"/>
    <property type="molecule type" value="Genomic_DNA"/>
</dbReference>
<evidence type="ECO:0000256" key="2">
    <source>
        <dbReference type="ARBA" id="ARBA00010139"/>
    </source>
</evidence>
<comment type="similarity">
    <text evidence="2">Belongs to the FAD-binding monooxygenase family.</text>
</comment>
<feature type="domain" description="FAD/NAD(P)-binding" evidence="8">
    <location>
        <begin position="11"/>
        <end position="224"/>
    </location>
</feature>
<evidence type="ECO:0000256" key="3">
    <source>
        <dbReference type="ARBA" id="ARBA00022630"/>
    </source>
</evidence>
<dbReference type="Proteomes" id="UP000053789">
    <property type="component" value="Unassembled WGS sequence"/>
</dbReference>
<dbReference type="PANTHER" id="PTHR43098">
    <property type="entry name" value="L-ORNITHINE N(5)-MONOOXYGENASE-RELATED"/>
    <property type="match status" value="1"/>
</dbReference>
<dbReference type="Gene3D" id="3.50.50.60">
    <property type="entry name" value="FAD/NAD(P)-binding domain"/>
    <property type="match status" value="2"/>
</dbReference>
<evidence type="ECO:0000313" key="9">
    <source>
        <dbReference type="EMBL" id="KIW91699.1"/>
    </source>
</evidence>
<reference evidence="9" key="1">
    <citation type="submission" date="2015-01" db="EMBL/GenBank/DDBJ databases">
        <title>The Genome Sequence of Cladophialophora bantiana CBS 173.52.</title>
        <authorList>
            <consortium name="The Broad Institute Genomics Platform"/>
            <person name="Cuomo C."/>
            <person name="de Hoog S."/>
            <person name="Gorbushina A."/>
            <person name="Stielow B."/>
            <person name="Teixiera M."/>
            <person name="Abouelleil A."/>
            <person name="Chapman S.B."/>
            <person name="Priest M."/>
            <person name="Young S.K."/>
            <person name="Wortman J."/>
            <person name="Nusbaum C."/>
            <person name="Birren B."/>
        </authorList>
    </citation>
    <scope>NUCLEOTIDE SEQUENCE [LARGE SCALE GENOMIC DNA]</scope>
    <source>
        <strain evidence="9">CBS 173.52</strain>
    </source>
</reference>
<dbReference type="GeneID" id="27700595"/>
<dbReference type="PANTHER" id="PTHR43098:SF3">
    <property type="entry name" value="L-ORNITHINE N(5)-MONOOXYGENASE-RELATED"/>
    <property type="match status" value="1"/>
</dbReference>
<dbReference type="OrthoDB" id="66881at2759"/>
<keyword evidence="6" id="KW-0560">Oxidoreductase</keyword>
<keyword evidence="7" id="KW-0503">Monooxygenase</keyword>
<organism evidence="9 10">
    <name type="scientific">Cladophialophora bantiana (strain ATCC 10958 / CBS 173.52 / CDC B-1940 / NIH 8579)</name>
    <name type="common">Xylohypha bantiana</name>
    <dbReference type="NCBI Taxonomy" id="1442370"/>
    <lineage>
        <taxon>Eukaryota</taxon>
        <taxon>Fungi</taxon>
        <taxon>Dikarya</taxon>
        <taxon>Ascomycota</taxon>
        <taxon>Pezizomycotina</taxon>
        <taxon>Eurotiomycetes</taxon>
        <taxon>Chaetothyriomycetidae</taxon>
        <taxon>Chaetothyriales</taxon>
        <taxon>Herpotrichiellaceae</taxon>
        <taxon>Cladophialophora</taxon>
    </lineage>
</organism>
<dbReference type="GO" id="GO:0004497">
    <property type="term" value="F:monooxygenase activity"/>
    <property type="evidence" value="ECO:0007669"/>
    <property type="project" value="UniProtKB-KW"/>
</dbReference>
<dbReference type="HOGENOM" id="CLU_006937_8_0_1"/>
<dbReference type="InterPro" id="IPR050775">
    <property type="entry name" value="FAD-binding_Monooxygenases"/>
</dbReference>
<evidence type="ECO:0000256" key="4">
    <source>
        <dbReference type="ARBA" id="ARBA00022827"/>
    </source>
</evidence>
<evidence type="ECO:0000259" key="8">
    <source>
        <dbReference type="Pfam" id="PF07992"/>
    </source>
</evidence>
<dbReference type="VEuPathDB" id="FungiDB:Z519_07667"/>
<keyword evidence="5" id="KW-0521">NADP</keyword>
<gene>
    <name evidence="9" type="ORF">Z519_07667</name>
</gene>
<evidence type="ECO:0000256" key="5">
    <source>
        <dbReference type="ARBA" id="ARBA00022857"/>
    </source>
</evidence>
<keyword evidence="4" id="KW-0274">FAD</keyword>
<comment type="cofactor">
    <cofactor evidence="1">
        <name>FAD</name>
        <dbReference type="ChEBI" id="CHEBI:57692"/>
    </cofactor>
</comment>
<keyword evidence="3" id="KW-0285">Flavoprotein</keyword>
<evidence type="ECO:0000256" key="1">
    <source>
        <dbReference type="ARBA" id="ARBA00001974"/>
    </source>
</evidence>
<accession>A0A0D2I480</accession>
<dbReference type="SUPFAM" id="SSF51905">
    <property type="entry name" value="FAD/NAD(P)-binding domain"/>
    <property type="match status" value="1"/>
</dbReference>
<dbReference type="AlphaFoldDB" id="A0A0D2I480"/>
<protein>
    <recommendedName>
        <fullName evidence="8">FAD/NAD(P)-binding domain-containing protein</fullName>
    </recommendedName>
</protein>
<sequence length="540" mass="60788">MGSVQEVIECDVLIVGAGLSGIASLYKLRKQGFKAKIIEAGSDFGGTWYWNRYPGARVDSEIPFYQLAIPEVWKTWEFTQRFPDQAELRRYFAHVDKICGLRNDTYFNTRVVKSSWDEDTGHWIVHTDVGLVTKSKYLVVASGSLDKQYTPDFPGLADFKGETYHSRTWPADANLKGKKVAVIGAGATGIQVVQELAKQATELTVFIRRPSTCLPMCQKDVTKEDQVRQKASYEKLFRDCRLSWSGFPIRPGPKAVDLTAEQREAIFEEAWNRGGFAFLVAFSDARTDPVANRIVYDFWKKKVRAKISDPVKQEILAPTEPLYYFGTKRSPLEQDYYEMLDQDHVKVVSLRSTPFQRFCSSGVIMEDGSSHNFDALVLATGFESFTGSYYDLGLKGRQGIGLQETWAEEIHTNLGLLIRDFPNLFMVFGPQSPTTLYNGPTTVECQSDLVTALIAKAEEKGAKWVETTKAAEEEWARLLEAQFKQSLVQYTPSWWTRANVPGAKVQPLTYLGGIMEYEKLCREAIDGGSAGLVYEPCGKI</sequence>
<dbReference type="InterPro" id="IPR036188">
    <property type="entry name" value="FAD/NAD-bd_sf"/>
</dbReference>